<dbReference type="Proteomes" id="UP000830671">
    <property type="component" value="Chromosome 7"/>
</dbReference>
<dbReference type="KEGG" id="clup:CLUP02_13418"/>
<evidence type="ECO:0000313" key="2">
    <source>
        <dbReference type="EMBL" id="UQC87897.1"/>
    </source>
</evidence>
<proteinExistence type="predicted"/>
<dbReference type="AlphaFoldDB" id="A0A9Q8T2E3"/>
<keyword evidence="3" id="KW-1185">Reference proteome</keyword>
<reference evidence="2" key="1">
    <citation type="journal article" date="2021" name="Mol. Plant Microbe Interact.">
        <title>Complete Genome Sequence of the Plant-Pathogenic Fungus Colletotrichum lupini.</title>
        <authorList>
            <person name="Baroncelli R."/>
            <person name="Pensec F."/>
            <person name="Da Lio D."/>
            <person name="Boufleur T."/>
            <person name="Vicente I."/>
            <person name="Sarrocco S."/>
            <person name="Picot A."/>
            <person name="Baraldi E."/>
            <person name="Sukno S."/>
            <person name="Thon M."/>
            <person name="Le Floch G."/>
        </authorList>
    </citation>
    <scope>NUCLEOTIDE SEQUENCE</scope>
    <source>
        <strain evidence="2">IMI 504893</strain>
    </source>
</reference>
<organism evidence="2 3">
    <name type="scientific">Colletotrichum lupini</name>
    <dbReference type="NCBI Taxonomy" id="145971"/>
    <lineage>
        <taxon>Eukaryota</taxon>
        <taxon>Fungi</taxon>
        <taxon>Dikarya</taxon>
        <taxon>Ascomycota</taxon>
        <taxon>Pezizomycotina</taxon>
        <taxon>Sordariomycetes</taxon>
        <taxon>Hypocreomycetidae</taxon>
        <taxon>Glomerellales</taxon>
        <taxon>Glomerellaceae</taxon>
        <taxon>Colletotrichum</taxon>
        <taxon>Colletotrichum acutatum species complex</taxon>
    </lineage>
</organism>
<dbReference type="GeneID" id="73347367"/>
<sequence length="53" mass="6161">GKSEFTIYGNIIYYLLIKNKSITRNILTLEVYNIVNSINLSYAILIILRKIIN</sequence>
<gene>
    <name evidence="2" type="ORF">CLUP02_13418</name>
</gene>
<keyword evidence="1" id="KW-0472">Membrane</keyword>
<evidence type="ECO:0000256" key="1">
    <source>
        <dbReference type="SAM" id="Phobius"/>
    </source>
</evidence>
<protein>
    <submittedName>
        <fullName evidence="2">Uncharacterized protein</fullName>
    </submittedName>
</protein>
<keyword evidence="1" id="KW-1133">Transmembrane helix</keyword>
<feature type="transmembrane region" description="Helical" evidence="1">
    <location>
        <begin position="31"/>
        <end position="48"/>
    </location>
</feature>
<dbReference type="EMBL" id="CP019479">
    <property type="protein sequence ID" value="UQC87897.1"/>
    <property type="molecule type" value="Genomic_DNA"/>
</dbReference>
<keyword evidence="1" id="KW-0812">Transmembrane</keyword>
<name>A0A9Q8T2E3_9PEZI</name>
<accession>A0A9Q8T2E3</accession>
<dbReference type="RefSeq" id="XP_049149503.1">
    <property type="nucleotide sequence ID" value="XM_049292357.1"/>
</dbReference>
<feature type="non-terminal residue" evidence="2">
    <location>
        <position position="1"/>
    </location>
</feature>
<evidence type="ECO:0000313" key="3">
    <source>
        <dbReference type="Proteomes" id="UP000830671"/>
    </source>
</evidence>